<dbReference type="Proteomes" id="UP000030748">
    <property type="component" value="Unassembled WGS sequence"/>
</dbReference>
<dbReference type="eggNOG" id="ENOG502RZZR">
    <property type="taxonomic scope" value="Eukaryota"/>
</dbReference>
<gene>
    <name evidence="14" type="ORF">MIMGU_mgv1a011491mg</name>
</gene>
<dbReference type="InterPro" id="IPR033254">
    <property type="entry name" value="Plant_FLA"/>
</dbReference>
<feature type="region of interest" description="Disordered" evidence="11">
    <location>
        <begin position="181"/>
        <end position="258"/>
    </location>
</feature>
<keyword evidence="9" id="KW-0449">Lipoprotein</keyword>
<keyword evidence="6" id="KW-0654">Proteoglycan</keyword>
<dbReference type="PROSITE" id="PS50213">
    <property type="entry name" value="FAS1"/>
    <property type="match status" value="1"/>
</dbReference>
<keyword evidence="5 12" id="KW-0732">Signal</keyword>
<keyword evidence="15" id="KW-1185">Reference proteome</keyword>
<dbReference type="GO" id="GO:0005886">
    <property type="term" value="C:plasma membrane"/>
    <property type="evidence" value="ECO:0000318"/>
    <property type="project" value="GO_Central"/>
</dbReference>
<name>A0A022Q351_ERYGU</name>
<dbReference type="PANTHER" id="PTHR32382">
    <property type="entry name" value="FASCICLIN-LIKE ARABINOGALACTAN PROTEIN"/>
    <property type="match status" value="1"/>
</dbReference>
<accession>A0A022Q351</accession>
<dbReference type="GO" id="GO:0098552">
    <property type="term" value="C:side of membrane"/>
    <property type="evidence" value="ECO:0007669"/>
    <property type="project" value="UniProtKB-KW"/>
</dbReference>
<comment type="subcellular location">
    <subcellularLocation>
        <location evidence="1">Cell membrane</location>
        <topology evidence="1">Lipid-anchor</topology>
        <topology evidence="1">GPI-anchor</topology>
    </subcellularLocation>
</comment>
<dbReference type="InterPro" id="IPR036378">
    <property type="entry name" value="FAS1_dom_sf"/>
</dbReference>
<dbReference type="KEGG" id="egt:105975194"/>
<feature type="domain" description="FAS1" evidence="13">
    <location>
        <begin position="24"/>
        <end position="135"/>
    </location>
</feature>
<dbReference type="PANTHER" id="PTHR32382:SF6">
    <property type="entry name" value="FASCICLIN-LIKE ARABINOGALACTAN PROTEIN 14"/>
    <property type="match status" value="1"/>
</dbReference>
<evidence type="ECO:0000259" key="13">
    <source>
        <dbReference type="PROSITE" id="PS50213"/>
    </source>
</evidence>
<reference evidence="14 15" key="1">
    <citation type="journal article" date="2013" name="Proc. Natl. Acad. Sci. U.S.A.">
        <title>Fine-scale variation in meiotic recombination in Mimulus inferred from population shotgun sequencing.</title>
        <authorList>
            <person name="Hellsten U."/>
            <person name="Wright K.M."/>
            <person name="Jenkins J."/>
            <person name="Shu S."/>
            <person name="Yuan Y."/>
            <person name="Wessler S.R."/>
            <person name="Schmutz J."/>
            <person name="Willis J.H."/>
            <person name="Rokhsar D.S."/>
        </authorList>
    </citation>
    <scope>NUCLEOTIDE SEQUENCE [LARGE SCALE GENOMIC DNA]</scope>
    <source>
        <strain evidence="15">cv. DUN x IM62</strain>
    </source>
</reference>
<evidence type="ECO:0000256" key="6">
    <source>
        <dbReference type="ARBA" id="ARBA00022974"/>
    </source>
</evidence>
<evidence type="ECO:0000256" key="1">
    <source>
        <dbReference type="ARBA" id="ARBA00004609"/>
    </source>
</evidence>
<feature type="signal peptide" evidence="12">
    <location>
        <begin position="1"/>
        <end position="24"/>
    </location>
</feature>
<sequence length="280" mass="28795">MSPSAAASLFVISAVLLLSATTSAHNITLILDQYPEFTTYNSLLTATDLATKINRRKTLTILALTNDRIGDLAGKSVDVQTRILSTHIVLDYFDMLKLYKFKNTKSVVTTLYQSTGTADDMQGFLNVIHSTDGNIYFGSAMNGAPLDAKVEGSVAKQPYNISVLSISHVIVAPGIDGSFKPVTAPPPKAPASNATSPPAESPEVEEPAADAPAPDSDVAAPADAPAADAPAADAPGPSPDSAPADADQTPPPANAAGKQMVGGLSIGLVMAFASIVLAAH</sequence>
<dbReference type="AlphaFoldDB" id="A0A022Q351"/>
<dbReference type="Gene3D" id="2.30.180.10">
    <property type="entry name" value="FAS1 domain"/>
    <property type="match status" value="1"/>
</dbReference>
<dbReference type="SUPFAM" id="SSF82153">
    <property type="entry name" value="FAS1 domain"/>
    <property type="match status" value="1"/>
</dbReference>
<evidence type="ECO:0000256" key="10">
    <source>
        <dbReference type="ARBA" id="ARBA00024686"/>
    </source>
</evidence>
<comment type="function">
    <text evidence="10">May be a cell surface adhesion protein.</text>
</comment>
<proteinExistence type="inferred from homology"/>
<keyword evidence="7" id="KW-0472">Membrane</keyword>
<evidence type="ECO:0000256" key="2">
    <source>
        <dbReference type="ARBA" id="ARBA00007843"/>
    </source>
</evidence>
<feature type="chain" id="PRO_5001503810" description="FAS1 domain-containing protein" evidence="12">
    <location>
        <begin position="25"/>
        <end position="280"/>
    </location>
</feature>
<protein>
    <recommendedName>
        <fullName evidence="13">FAS1 domain-containing protein</fullName>
    </recommendedName>
</protein>
<evidence type="ECO:0000256" key="4">
    <source>
        <dbReference type="ARBA" id="ARBA00022622"/>
    </source>
</evidence>
<evidence type="ECO:0000256" key="11">
    <source>
        <dbReference type="SAM" id="MobiDB-lite"/>
    </source>
</evidence>
<dbReference type="OMA" id="GIENMAP"/>
<dbReference type="FunFam" id="2.30.180.10:FF:000015">
    <property type="entry name" value="Fasciclin-like arabinogalactan protein 3"/>
    <property type="match status" value="1"/>
</dbReference>
<evidence type="ECO:0000256" key="5">
    <source>
        <dbReference type="ARBA" id="ARBA00022729"/>
    </source>
</evidence>
<dbReference type="EMBL" id="KI632217">
    <property type="protein sequence ID" value="EYU22059.1"/>
    <property type="molecule type" value="Genomic_DNA"/>
</dbReference>
<evidence type="ECO:0000313" key="15">
    <source>
        <dbReference type="Proteomes" id="UP000030748"/>
    </source>
</evidence>
<evidence type="ECO:0000256" key="7">
    <source>
        <dbReference type="ARBA" id="ARBA00023136"/>
    </source>
</evidence>
<dbReference type="InterPro" id="IPR000782">
    <property type="entry name" value="FAS1_domain"/>
</dbReference>
<evidence type="ECO:0000256" key="8">
    <source>
        <dbReference type="ARBA" id="ARBA00023180"/>
    </source>
</evidence>
<keyword evidence="3" id="KW-1003">Cell membrane</keyword>
<evidence type="ECO:0000256" key="3">
    <source>
        <dbReference type="ARBA" id="ARBA00022475"/>
    </source>
</evidence>
<dbReference type="STRING" id="4155.A0A022Q351"/>
<evidence type="ECO:0000256" key="9">
    <source>
        <dbReference type="ARBA" id="ARBA00023288"/>
    </source>
</evidence>
<dbReference type="PhylomeDB" id="A0A022Q351"/>
<dbReference type="OrthoDB" id="694090at2759"/>
<evidence type="ECO:0000256" key="12">
    <source>
        <dbReference type="SAM" id="SignalP"/>
    </source>
</evidence>
<keyword evidence="4" id="KW-0336">GPI-anchor</keyword>
<evidence type="ECO:0000313" key="14">
    <source>
        <dbReference type="EMBL" id="EYU22059.1"/>
    </source>
</evidence>
<comment type="similarity">
    <text evidence="2">Belongs to the fasciclin-like AGP family.</text>
</comment>
<keyword evidence="8" id="KW-0325">Glycoprotein</keyword>
<feature type="compositionally biased region" description="Low complexity" evidence="11">
    <location>
        <begin position="209"/>
        <end position="248"/>
    </location>
</feature>
<organism evidence="14 15">
    <name type="scientific">Erythranthe guttata</name>
    <name type="common">Yellow monkey flower</name>
    <name type="synonym">Mimulus guttatus</name>
    <dbReference type="NCBI Taxonomy" id="4155"/>
    <lineage>
        <taxon>Eukaryota</taxon>
        <taxon>Viridiplantae</taxon>
        <taxon>Streptophyta</taxon>
        <taxon>Embryophyta</taxon>
        <taxon>Tracheophyta</taxon>
        <taxon>Spermatophyta</taxon>
        <taxon>Magnoliopsida</taxon>
        <taxon>eudicotyledons</taxon>
        <taxon>Gunneridae</taxon>
        <taxon>Pentapetalae</taxon>
        <taxon>asterids</taxon>
        <taxon>lamiids</taxon>
        <taxon>Lamiales</taxon>
        <taxon>Phrymaceae</taxon>
        <taxon>Erythranthe</taxon>
    </lineage>
</organism>